<comment type="caution">
    <text evidence="16">The sequence shown here is derived from an EMBL/GenBank/DDBJ whole genome shotgun (WGS) entry which is preliminary data.</text>
</comment>
<feature type="transmembrane region" description="Helical" evidence="14">
    <location>
        <begin position="32"/>
        <end position="65"/>
    </location>
</feature>
<dbReference type="GO" id="GO:0005783">
    <property type="term" value="C:endoplasmic reticulum"/>
    <property type="evidence" value="ECO:0007669"/>
    <property type="project" value="TreeGrafter"/>
</dbReference>
<keyword evidence="4" id="KW-0444">Lipid biosynthesis</keyword>
<sequence>MANLQVNNEEREEAPNPYIFNPSLPWYRLLQIIIMSLTIAPVRLVLMSMTHLLGCLIALITMFGIDDEELARAPLSGWKRSVRYFVFKLGRLGTMFSGYTWVKVKGTQASPAEAPILVVAPHSTLMDIVIIFMLRDCPGIVAKKDIASMPVVGSLLKFTQPILVSRDASQTNQTVTEEISRRSNSGGLWHQTLIFPEGTTTNRKALAPFKSGAFRAGRPVQPITVRFTDEWDTATWTWVGGPPGWVQGWLSMCKLNIGLTIEFLPIYHPSVEEMTNPNLYAENVQKVMASSLGVSCSHLTIKDARNMAKLMKGS</sequence>
<dbReference type="Pfam" id="PF01553">
    <property type="entry name" value="Acyltransferase"/>
    <property type="match status" value="1"/>
</dbReference>
<dbReference type="PANTHER" id="PTHR23063:SF52">
    <property type="entry name" value="LYSOPHOSPHATIDYLCHOLINE ACYLTRANSFERASE"/>
    <property type="match status" value="1"/>
</dbReference>
<evidence type="ECO:0000256" key="9">
    <source>
        <dbReference type="ARBA" id="ARBA00023136"/>
    </source>
</evidence>
<keyword evidence="5" id="KW-0808">Transferase</keyword>
<evidence type="ECO:0000256" key="13">
    <source>
        <dbReference type="ARBA" id="ARBA00025707"/>
    </source>
</evidence>
<accession>A0A7J7JC42</accession>
<dbReference type="GO" id="GO:0008374">
    <property type="term" value="F:O-acyltransferase activity"/>
    <property type="evidence" value="ECO:0007669"/>
    <property type="project" value="InterPro"/>
</dbReference>
<dbReference type="SMART" id="SM00563">
    <property type="entry name" value="PlsC"/>
    <property type="match status" value="1"/>
</dbReference>
<dbReference type="OrthoDB" id="272512at2759"/>
<reference evidence="16" key="1">
    <citation type="submission" date="2020-06" db="EMBL/GenBank/DDBJ databases">
        <title>Draft genome of Bugula neritina, a colonial animal packing powerful symbionts and potential medicines.</title>
        <authorList>
            <person name="Rayko M."/>
        </authorList>
    </citation>
    <scope>NUCLEOTIDE SEQUENCE [LARGE SCALE GENOMIC DNA]</scope>
    <source>
        <strain evidence="16">Kwan_BN1</strain>
    </source>
</reference>
<keyword evidence="8" id="KW-0443">Lipid metabolism</keyword>
<evidence type="ECO:0000256" key="2">
    <source>
        <dbReference type="ARBA" id="ARBA00005189"/>
    </source>
</evidence>
<dbReference type="AlphaFoldDB" id="A0A7J7JC42"/>
<keyword evidence="12" id="KW-0012">Acyltransferase</keyword>
<keyword evidence="6 14" id="KW-0812">Transmembrane</keyword>
<comment type="pathway">
    <text evidence="2">Lipid metabolism.</text>
</comment>
<evidence type="ECO:0000256" key="10">
    <source>
        <dbReference type="ARBA" id="ARBA00023209"/>
    </source>
</evidence>
<evidence type="ECO:0000256" key="1">
    <source>
        <dbReference type="ARBA" id="ARBA00004370"/>
    </source>
</evidence>
<evidence type="ECO:0000313" key="16">
    <source>
        <dbReference type="EMBL" id="KAF6023832.1"/>
    </source>
</evidence>
<proteinExistence type="inferred from homology"/>
<evidence type="ECO:0000256" key="8">
    <source>
        <dbReference type="ARBA" id="ARBA00023098"/>
    </source>
</evidence>
<dbReference type="InterPro" id="IPR045252">
    <property type="entry name" value="LPCAT1-like"/>
</dbReference>
<comment type="subcellular location">
    <subcellularLocation>
        <location evidence="1">Membrane</location>
    </subcellularLocation>
</comment>
<protein>
    <recommendedName>
        <fullName evidence="15">Phospholipid/glycerol acyltransferase domain-containing protein</fullName>
    </recommendedName>
</protein>
<dbReference type="EMBL" id="VXIV02002660">
    <property type="protein sequence ID" value="KAF6023832.1"/>
    <property type="molecule type" value="Genomic_DNA"/>
</dbReference>
<keyword evidence="10" id="KW-0594">Phospholipid biosynthesis</keyword>
<dbReference type="PANTHER" id="PTHR23063">
    <property type="entry name" value="PHOSPHOLIPID ACYLTRANSFERASE"/>
    <property type="match status" value="1"/>
</dbReference>
<evidence type="ECO:0000256" key="3">
    <source>
        <dbReference type="ARBA" id="ARBA00008655"/>
    </source>
</evidence>
<comment type="pathway">
    <text evidence="13">Phospholipid metabolism.</text>
</comment>
<evidence type="ECO:0000256" key="14">
    <source>
        <dbReference type="SAM" id="Phobius"/>
    </source>
</evidence>
<dbReference type="Proteomes" id="UP000593567">
    <property type="component" value="Unassembled WGS sequence"/>
</dbReference>
<evidence type="ECO:0000256" key="6">
    <source>
        <dbReference type="ARBA" id="ARBA00022692"/>
    </source>
</evidence>
<name>A0A7J7JC42_BUGNE</name>
<evidence type="ECO:0000256" key="5">
    <source>
        <dbReference type="ARBA" id="ARBA00022679"/>
    </source>
</evidence>
<evidence type="ECO:0000256" key="7">
    <source>
        <dbReference type="ARBA" id="ARBA00022989"/>
    </source>
</evidence>
<keyword evidence="9 14" id="KW-0472">Membrane</keyword>
<comment type="similarity">
    <text evidence="3">Belongs to the 1-acyl-sn-glycerol-3-phosphate acyltransferase family.</text>
</comment>
<evidence type="ECO:0000256" key="4">
    <source>
        <dbReference type="ARBA" id="ARBA00022516"/>
    </source>
</evidence>
<gene>
    <name evidence="16" type="ORF">EB796_017860</name>
</gene>
<organism evidence="16 17">
    <name type="scientific">Bugula neritina</name>
    <name type="common">Brown bryozoan</name>
    <name type="synonym">Sertularia neritina</name>
    <dbReference type="NCBI Taxonomy" id="10212"/>
    <lineage>
        <taxon>Eukaryota</taxon>
        <taxon>Metazoa</taxon>
        <taxon>Spiralia</taxon>
        <taxon>Lophotrochozoa</taxon>
        <taxon>Bryozoa</taxon>
        <taxon>Gymnolaemata</taxon>
        <taxon>Cheilostomatida</taxon>
        <taxon>Flustrina</taxon>
        <taxon>Buguloidea</taxon>
        <taxon>Bugulidae</taxon>
        <taxon>Bugula</taxon>
    </lineage>
</organism>
<dbReference type="CDD" id="cd07991">
    <property type="entry name" value="LPLAT_LPCAT1-like"/>
    <property type="match status" value="1"/>
</dbReference>
<dbReference type="InterPro" id="IPR002123">
    <property type="entry name" value="Plipid/glycerol_acylTrfase"/>
</dbReference>
<dbReference type="GO" id="GO:0008654">
    <property type="term" value="P:phospholipid biosynthetic process"/>
    <property type="evidence" value="ECO:0007669"/>
    <property type="project" value="UniProtKB-KW"/>
</dbReference>
<dbReference type="GO" id="GO:0042171">
    <property type="term" value="F:lysophosphatidic acid acyltransferase activity"/>
    <property type="evidence" value="ECO:0007669"/>
    <property type="project" value="TreeGrafter"/>
</dbReference>
<evidence type="ECO:0000313" key="17">
    <source>
        <dbReference type="Proteomes" id="UP000593567"/>
    </source>
</evidence>
<feature type="domain" description="Phospholipid/glycerol acyltransferase" evidence="15">
    <location>
        <begin position="116"/>
        <end position="228"/>
    </location>
</feature>
<keyword evidence="17" id="KW-1185">Reference proteome</keyword>
<evidence type="ECO:0000256" key="11">
    <source>
        <dbReference type="ARBA" id="ARBA00023264"/>
    </source>
</evidence>
<evidence type="ECO:0000256" key="12">
    <source>
        <dbReference type="ARBA" id="ARBA00023315"/>
    </source>
</evidence>
<dbReference type="GO" id="GO:0016020">
    <property type="term" value="C:membrane"/>
    <property type="evidence" value="ECO:0007669"/>
    <property type="project" value="UniProtKB-SubCell"/>
</dbReference>
<keyword evidence="7 14" id="KW-1133">Transmembrane helix</keyword>
<dbReference type="SUPFAM" id="SSF69593">
    <property type="entry name" value="Glycerol-3-phosphate (1)-acyltransferase"/>
    <property type="match status" value="1"/>
</dbReference>
<keyword evidence="11" id="KW-1208">Phospholipid metabolism</keyword>
<evidence type="ECO:0000259" key="15">
    <source>
        <dbReference type="SMART" id="SM00563"/>
    </source>
</evidence>